<dbReference type="SUPFAM" id="SSF56176">
    <property type="entry name" value="FAD-binding/transporter-associated domain-like"/>
    <property type="match status" value="1"/>
</dbReference>
<keyword evidence="5" id="KW-0560">Oxidoreductase</keyword>
<proteinExistence type="inferred from homology"/>
<keyword evidence="4" id="KW-0274">FAD</keyword>
<gene>
    <name evidence="7" type="ORF">DSM107010_72420</name>
</gene>
<dbReference type="GO" id="GO:0071949">
    <property type="term" value="F:FAD binding"/>
    <property type="evidence" value="ECO:0007669"/>
    <property type="project" value="InterPro"/>
</dbReference>
<comment type="cofactor">
    <cofactor evidence="1">
        <name>FAD</name>
        <dbReference type="ChEBI" id="CHEBI:57692"/>
    </cofactor>
</comment>
<dbReference type="InterPro" id="IPR016167">
    <property type="entry name" value="FAD-bd_PCMH_sub1"/>
</dbReference>
<evidence type="ECO:0000256" key="1">
    <source>
        <dbReference type="ARBA" id="ARBA00001974"/>
    </source>
</evidence>
<sequence length="456" mass="49563">MTITPSQNKTLFDYLAALLTGQLILPDDAAYESVRQLWNGRVKTRPAAIARCLTVEDVIHTVRWTREHGLPLSVRGAGHEIFGRSLRENGVAIDLSQMKAITVDPVAHTAQVQSGATAGELIGAAEKYGLATTTGTVSSVGMTGLTLGGGYGSLIGAYGLAADNLLSAQVVTADGQLITASAEEHSDLLWGLRGGGGNFGVVVSLEYRLHSLTTVLSGMLLYPLEQARTVLSNFNEFITTAPDELTIRSGFLQTPDGATALFLSPTYCGAIAAGEEVIAPLRTFGNLLVDRVQPVTYNDLIHQLNVFTPAGRHYYLQTRSLAGLQTETIEVLIEQGLPLPSPFSTINIHHFHGAASRVGVSETAFALRQDHLMIEIIAAWEPQSPDEEQRHLQWAQHISRSLAPYAFKGGYINLLDREEQERVPLAFGSNYERLLDLKRRYDPDDVFHSTIGHLTP</sequence>
<evidence type="ECO:0000256" key="4">
    <source>
        <dbReference type="ARBA" id="ARBA00022827"/>
    </source>
</evidence>
<organism evidence="7 8">
    <name type="scientific">Chroococcidiopsis cubana SAG 39.79</name>
    <dbReference type="NCBI Taxonomy" id="388085"/>
    <lineage>
        <taxon>Bacteria</taxon>
        <taxon>Bacillati</taxon>
        <taxon>Cyanobacteriota</taxon>
        <taxon>Cyanophyceae</taxon>
        <taxon>Chroococcidiopsidales</taxon>
        <taxon>Chroococcidiopsidaceae</taxon>
        <taxon>Chroococcidiopsis</taxon>
    </lineage>
</organism>
<dbReference type="InterPro" id="IPR016166">
    <property type="entry name" value="FAD-bd_PCMH"/>
</dbReference>
<dbReference type="PANTHER" id="PTHR42973:SF39">
    <property type="entry name" value="FAD-BINDING PCMH-TYPE DOMAIN-CONTAINING PROTEIN"/>
    <property type="match status" value="1"/>
</dbReference>
<protein>
    <submittedName>
        <fullName evidence="7">6-hydroxy-D-nicotine oxidase</fullName>
    </submittedName>
</protein>
<dbReference type="InterPro" id="IPR012951">
    <property type="entry name" value="BBE"/>
</dbReference>
<keyword evidence="3" id="KW-0285">Flavoprotein</keyword>
<keyword evidence="8" id="KW-1185">Reference proteome</keyword>
<dbReference type="InterPro" id="IPR016169">
    <property type="entry name" value="FAD-bd_PCMH_sub2"/>
</dbReference>
<dbReference type="InterPro" id="IPR050416">
    <property type="entry name" value="FAD-linked_Oxidoreductase"/>
</dbReference>
<dbReference type="PROSITE" id="PS51387">
    <property type="entry name" value="FAD_PCMH"/>
    <property type="match status" value="1"/>
</dbReference>
<dbReference type="InterPro" id="IPR006094">
    <property type="entry name" value="Oxid_FAD_bind_N"/>
</dbReference>
<dbReference type="Gene3D" id="3.40.462.20">
    <property type="match status" value="1"/>
</dbReference>
<comment type="caution">
    <text evidence="7">The sequence shown here is derived from an EMBL/GenBank/DDBJ whole genome shotgun (WGS) entry which is preliminary data.</text>
</comment>
<dbReference type="RefSeq" id="WP_106171075.1">
    <property type="nucleotide sequence ID" value="NZ_JAVKZF010000004.1"/>
</dbReference>
<evidence type="ECO:0000313" key="8">
    <source>
        <dbReference type="Proteomes" id="UP000282574"/>
    </source>
</evidence>
<dbReference type="Proteomes" id="UP000282574">
    <property type="component" value="Unassembled WGS sequence"/>
</dbReference>
<name>A0AB37U7E6_9CYAN</name>
<feature type="domain" description="FAD-binding PCMH-type" evidence="6">
    <location>
        <begin position="42"/>
        <end position="212"/>
    </location>
</feature>
<dbReference type="AlphaFoldDB" id="A0AB37U7E6"/>
<evidence type="ECO:0000256" key="3">
    <source>
        <dbReference type="ARBA" id="ARBA00022630"/>
    </source>
</evidence>
<dbReference type="GO" id="GO:0016491">
    <property type="term" value="F:oxidoreductase activity"/>
    <property type="evidence" value="ECO:0007669"/>
    <property type="project" value="UniProtKB-KW"/>
</dbReference>
<dbReference type="Pfam" id="PF08031">
    <property type="entry name" value="BBE"/>
    <property type="match status" value="1"/>
</dbReference>
<accession>A0AB37U7E6</accession>
<evidence type="ECO:0000256" key="2">
    <source>
        <dbReference type="ARBA" id="ARBA00005466"/>
    </source>
</evidence>
<comment type="similarity">
    <text evidence="2">Belongs to the oxygen-dependent FAD-linked oxidoreductase family.</text>
</comment>
<reference evidence="7 8" key="1">
    <citation type="journal article" date="2019" name="Genome Biol. Evol.">
        <title>Day and night: Metabolic profiles and evolutionary relationships of six axenic non-marine cyanobacteria.</title>
        <authorList>
            <person name="Will S.E."/>
            <person name="Henke P."/>
            <person name="Boedeker C."/>
            <person name="Huang S."/>
            <person name="Brinkmann H."/>
            <person name="Rohde M."/>
            <person name="Jarek M."/>
            <person name="Friedl T."/>
            <person name="Seufert S."/>
            <person name="Schumacher M."/>
            <person name="Overmann J."/>
            <person name="Neumann-Schaal M."/>
            <person name="Petersen J."/>
        </authorList>
    </citation>
    <scope>NUCLEOTIDE SEQUENCE [LARGE SCALE GENOMIC DNA]</scope>
    <source>
        <strain evidence="7 8">SAG 39.79</strain>
    </source>
</reference>
<evidence type="ECO:0000256" key="5">
    <source>
        <dbReference type="ARBA" id="ARBA00023002"/>
    </source>
</evidence>
<dbReference type="InterPro" id="IPR036318">
    <property type="entry name" value="FAD-bd_PCMH-like_sf"/>
</dbReference>
<dbReference type="PANTHER" id="PTHR42973">
    <property type="entry name" value="BINDING OXIDOREDUCTASE, PUTATIVE (AFU_ORTHOLOGUE AFUA_1G17690)-RELATED"/>
    <property type="match status" value="1"/>
</dbReference>
<dbReference type="EMBL" id="RSCK01000223">
    <property type="protein sequence ID" value="RUS93640.1"/>
    <property type="molecule type" value="Genomic_DNA"/>
</dbReference>
<dbReference type="Gene3D" id="3.30.43.10">
    <property type="entry name" value="Uridine Diphospho-n-acetylenolpyruvylglucosamine Reductase, domain 2"/>
    <property type="match status" value="1"/>
</dbReference>
<evidence type="ECO:0000259" key="6">
    <source>
        <dbReference type="PROSITE" id="PS51387"/>
    </source>
</evidence>
<evidence type="ECO:0000313" key="7">
    <source>
        <dbReference type="EMBL" id="RUS93640.1"/>
    </source>
</evidence>
<dbReference type="Pfam" id="PF01565">
    <property type="entry name" value="FAD_binding_4"/>
    <property type="match status" value="1"/>
</dbReference>
<dbReference type="Gene3D" id="3.30.465.10">
    <property type="match status" value="1"/>
</dbReference>